<dbReference type="EMBL" id="PITJ01000632">
    <property type="protein sequence ID" value="TBU01770.1"/>
    <property type="molecule type" value="Genomic_DNA"/>
</dbReference>
<gene>
    <name evidence="1" type="ORF">CWI37_0632p0010</name>
</gene>
<evidence type="ECO:0000313" key="2">
    <source>
        <dbReference type="Proteomes" id="UP000292362"/>
    </source>
</evidence>
<accession>A0A4Q9L5A9</accession>
<name>A0A4Q9L5A9_9MICR</name>
<organism evidence="1 2">
    <name type="scientific">Hamiltosporidium tvaerminnensis</name>
    <dbReference type="NCBI Taxonomy" id="1176355"/>
    <lineage>
        <taxon>Eukaryota</taxon>
        <taxon>Fungi</taxon>
        <taxon>Fungi incertae sedis</taxon>
        <taxon>Microsporidia</taxon>
        <taxon>Dubosqiidae</taxon>
        <taxon>Hamiltosporidium</taxon>
    </lineage>
</organism>
<comment type="caution">
    <text evidence="1">The sequence shown here is derived from an EMBL/GenBank/DDBJ whole genome shotgun (WGS) entry which is preliminary data.</text>
</comment>
<dbReference type="VEuPathDB" id="MicrosporidiaDB:CWI37_0632p0010"/>
<protein>
    <submittedName>
        <fullName evidence="1">Uncharacterized protein</fullName>
    </submittedName>
</protein>
<dbReference type="AlphaFoldDB" id="A0A4Q9L5A9"/>
<sequence>MRSVEHCDMFKTFESPKDFIKMYIKVFDMQKDTPYKVFLNDTPYYKDFHSLFIDDLFSKVNSSTNQKKIRKYFLEIENILLSMKDREFYDINFYKDCMNIYLNAVTYLIDNSESEIMEYKDKEVVCSERLVDSCVNLFVFTSKNICLYNFFLRNLCMDLNASFTDIVTFFEKIKNIKKIIFEINESIRSVEMSKYKEKAELMAKINISDLLISDIRVLQHSFDTFFQELIFLIQKYLLTLPMEEAYLKSMNFTSEMVLSNLTNEELAENMKIFSSKLLIQEESKK</sequence>
<dbReference type="Proteomes" id="UP000292362">
    <property type="component" value="Unassembled WGS sequence"/>
</dbReference>
<proteinExistence type="predicted"/>
<evidence type="ECO:0000313" key="1">
    <source>
        <dbReference type="EMBL" id="TBU01770.1"/>
    </source>
</evidence>
<reference evidence="1 2" key="1">
    <citation type="submission" date="2017-12" db="EMBL/GenBank/DDBJ databases">
        <authorList>
            <person name="Pombert J.-F."/>
            <person name="Haag K.L."/>
            <person name="Ebert D."/>
        </authorList>
    </citation>
    <scope>NUCLEOTIDE SEQUENCE [LARGE SCALE GENOMIC DNA]</scope>
    <source>
        <strain evidence="1">FI-OER-3-3</strain>
    </source>
</reference>